<sequence length="93" mass="10695">MTYDAHAIYFIIGAKSLQEHSSMLRFIQFFINDKSVEADHLLIVVLTQFVSFSLIGRPTDDSQVVHDEYIGSSQKASMVAFKDARKYREYKSL</sequence>
<proteinExistence type="predicted"/>
<comment type="caution">
    <text evidence="2">The sequence shown here is derived from an EMBL/GenBank/DDBJ whole genome shotgun (WGS) entry which is preliminary data.</text>
</comment>
<dbReference type="InterPro" id="IPR024617">
    <property type="entry name" value="DUF3870"/>
</dbReference>
<gene>
    <name evidence="2" type="ORF">ACFSUE_16470</name>
</gene>
<evidence type="ECO:0000313" key="2">
    <source>
        <dbReference type="EMBL" id="MFD2695202.1"/>
    </source>
</evidence>
<dbReference type="RefSeq" id="WP_253060896.1">
    <property type="nucleotide sequence ID" value="NZ_JAMXWM010000007.1"/>
</dbReference>
<dbReference type="Pfam" id="PF12986">
    <property type="entry name" value="DUF3870"/>
    <property type="match status" value="1"/>
</dbReference>
<name>A0ABW5S6I7_9BACL</name>
<protein>
    <submittedName>
        <fullName evidence="2">DUF3870 domain-containing protein</fullName>
    </submittedName>
</protein>
<accession>A0ABW5S6I7</accession>
<dbReference type="Proteomes" id="UP001597399">
    <property type="component" value="Unassembled WGS sequence"/>
</dbReference>
<feature type="domain" description="DUF3870" evidence="1">
    <location>
        <begin position="33"/>
        <end position="86"/>
    </location>
</feature>
<dbReference type="EMBL" id="JBHUMQ010000039">
    <property type="protein sequence ID" value="MFD2695202.1"/>
    <property type="molecule type" value="Genomic_DNA"/>
</dbReference>
<organism evidence="2 3">
    <name type="scientific">Sporolactobacillus shoreicorticis</name>
    <dbReference type="NCBI Taxonomy" id="1923877"/>
    <lineage>
        <taxon>Bacteria</taxon>
        <taxon>Bacillati</taxon>
        <taxon>Bacillota</taxon>
        <taxon>Bacilli</taxon>
        <taxon>Bacillales</taxon>
        <taxon>Sporolactobacillaceae</taxon>
        <taxon>Sporolactobacillus</taxon>
    </lineage>
</organism>
<keyword evidence="3" id="KW-1185">Reference proteome</keyword>
<evidence type="ECO:0000313" key="3">
    <source>
        <dbReference type="Proteomes" id="UP001597399"/>
    </source>
</evidence>
<evidence type="ECO:0000259" key="1">
    <source>
        <dbReference type="Pfam" id="PF12986"/>
    </source>
</evidence>
<reference evidence="3" key="1">
    <citation type="journal article" date="2019" name="Int. J. Syst. Evol. Microbiol.">
        <title>The Global Catalogue of Microorganisms (GCM) 10K type strain sequencing project: providing services to taxonomists for standard genome sequencing and annotation.</title>
        <authorList>
            <consortium name="The Broad Institute Genomics Platform"/>
            <consortium name="The Broad Institute Genome Sequencing Center for Infectious Disease"/>
            <person name="Wu L."/>
            <person name="Ma J."/>
        </authorList>
    </citation>
    <scope>NUCLEOTIDE SEQUENCE [LARGE SCALE GENOMIC DNA]</scope>
    <source>
        <strain evidence="3">TISTR 2466</strain>
    </source>
</reference>